<gene>
    <name evidence="2" type="ORF">Psi02_63830</name>
</gene>
<dbReference type="NCBIfam" id="NF041216">
    <property type="entry name" value="CU044_2847_fam"/>
    <property type="match status" value="1"/>
</dbReference>
<dbReference type="Proteomes" id="UP000644610">
    <property type="component" value="Unassembled WGS sequence"/>
</dbReference>
<evidence type="ECO:0000259" key="1">
    <source>
        <dbReference type="Pfam" id="PF19493"/>
    </source>
</evidence>
<dbReference type="InterPro" id="IPR045794">
    <property type="entry name" value="Trypco1"/>
</dbReference>
<comment type="caution">
    <text evidence="2">The sequence shown here is derived from an EMBL/GenBank/DDBJ whole genome shotgun (WGS) entry which is preliminary data.</text>
</comment>
<reference evidence="2" key="1">
    <citation type="submission" date="2021-01" db="EMBL/GenBank/DDBJ databases">
        <title>Whole genome shotgun sequence of Planotetraspora silvatica NBRC 100141.</title>
        <authorList>
            <person name="Komaki H."/>
            <person name="Tamura T."/>
        </authorList>
    </citation>
    <scope>NUCLEOTIDE SEQUENCE</scope>
    <source>
        <strain evidence="2">NBRC 100141</strain>
    </source>
</reference>
<feature type="domain" description="Trypsin-co-occurring" evidence="1">
    <location>
        <begin position="8"/>
        <end position="95"/>
    </location>
</feature>
<protein>
    <recommendedName>
        <fullName evidence="1">Trypsin-co-occurring domain-containing protein</fullName>
    </recommendedName>
</protein>
<sequence length="109" mass="11874">MSRVVTYQLDPETTVQFEIEPVPGFHPASTDEIAGQVRAAVDPAVRAARAVLEKVQHMGPREIEVKFGIKVTGTANWLVAKAATEGNFEITLTWQPDSADRKSDHSSAT</sequence>
<dbReference type="AlphaFoldDB" id="A0A8J3UQC8"/>
<name>A0A8J3UQC8_9ACTN</name>
<dbReference type="EMBL" id="BOOQ01000047">
    <property type="protein sequence ID" value="GII49959.1"/>
    <property type="molecule type" value="Genomic_DNA"/>
</dbReference>
<evidence type="ECO:0000313" key="2">
    <source>
        <dbReference type="EMBL" id="GII49959.1"/>
    </source>
</evidence>
<dbReference type="Pfam" id="PF19493">
    <property type="entry name" value="Trypco1"/>
    <property type="match status" value="1"/>
</dbReference>
<keyword evidence="3" id="KW-1185">Reference proteome</keyword>
<evidence type="ECO:0000313" key="3">
    <source>
        <dbReference type="Proteomes" id="UP000644610"/>
    </source>
</evidence>
<proteinExistence type="predicted"/>
<accession>A0A8J3UQC8</accession>
<organism evidence="2 3">
    <name type="scientific">Planotetraspora silvatica</name>
    <dbReference type="NCBI Taxonomy" id="234614"/>
    <lineage>
        <taxon>Bacteria</taxon>
        <taxon>Bacillati</taxon>
        <taxon>Actinomycetota</taxon>
        <taxon>Actinomycetes</taxon>
        <taxon>Streptosporangiales</taxon>
        <taxon>Streptosporangiaceae</taxon>
        <taxon>Planotetraspora</taxon>
    </lineage>
</organism>